<protein>
    <recommendedName>
        <fullName evidence="8">3'-5' exonuclease</fullName>
    </recommendedName>
    <alternativeName>
        <fullName evidence="9">Werner Syndrome-like exonuclease</fullName>
    </alternativeName>
</protein>
<proteinExistence type="predicted"/>
<dbReference type="GO" id="GO:0003676">
    <property type="term" value="F:nucleic acid binding"/>
    <property type="evidence" value="ECO:0007669"/>
    <property type="project" value="InterPro"/>
</dbReference>
<dbReference type="InterPro" id="IPR036397">
    <property type="entry name" value="RNaseH_sf"/>
</dbReference>
<evidence type="ECO:0000256" key="1">
    <source>
        <dbReference type="ARBA" id="ARBA00004123"/>
    </source>
</evidence>
<name>A0AAD3E443_9CHLO</name>
<feature type="compositionally biased region" description="Low complexity" evidence="10">
    <location>
        <begin position="231"/>
        <end position="253"/>
    </location>
</feature>
<keyword evidence="5" id="KW-0269">Exonuclease</keyword>
<accession>A0AAD3E443</accession>
<dbReference type="InterPro" id="IPR012337">
    <property type="entry name" value="RNaseH-like_sf"/>
</dbReference>
<feature type="region of interest" description="Disordered" evidence="10">
    <location>
        <begin position="609"/>
        <end position="642"/>
    </location>
</feature>
<reference evidence="12 13" key="1">
    <citation type="journal article" date="2021" name="Sci. Rep.">
        <title>Genome sequencing of the multicellular alga Astrephomene provides insights into convergent evolution of germ-soma differentiation.</title>
        <authorList>
            <person name="Yamashita S."/>
            <person name="Yamamoto K."/>
            <person name="Matsuzaki R."/>
            <person name="Suzuki S."/>
            <person name="Yamaguchi H."/>
            <person name="Hirooka S."/>
            <person name="Minakuchi Y."/>
            <person name="Miyagishima S."/>
            <person name="Kawachi M."/>
            <person name="Toyoda A."/>
            <person name="Nozaki H."/>
        </authorList>
    </citation>
    <scope>NUCLEOTIDE SEQUENCE [LARGE SCALE GENOMIC DNA]</scope>
    <source>
        <strain evidence="12 13">NIES-4017</strain>
    </source>
</reference>
<dbReference type="GO" id="GO:0046872">
    <property type="term" value="F:metal ion binding"/>
    <property type="evidence" value="ECO:0007669"/>
    <property type="project" value="UniProtKB-KW"/>
</dbReference>
<feature type="compositionally biased region" description="Gly residues" evidence="10">
    <location>
        <begin position="254"/>
        <end position="267"/>
    </location>
</feature>
<evidence type="ECO:0000259" key="11">
    <source>
        <dbReference type="SMART" id="SM00474"/>
    </source>
</evidence>
<evidence type="ECO:0000256" key="9">
    <source>
        <dbReference type="ARBA" id="ARBA00042761"/>
    </source>
</evidence>
<keyword evidence="13" id="KW-1185">Reference proteome</keyword>
<evidence type="ECO:0000313" key="13">
    <source>
        <dbReference type="Proteomes" id="UP001054857"/>
    </source>
</evidence>
<keyword evidence="2" id="KW-0540">Nuclease</keyword>
<evidence type="ECO:0000256" key="5">
    <source>
        <dbReference type="ARBA" id="ARBA00022839"/>
    </source>
</evidence>
<keyword evidence="6" id="KW-0460">Magnesium</keyword>
<keyword evidence="4" id="KW-0378">Hydrolase</keyword>
<dbReference type="PANTHER" id="PTHR13620:SF109">
    <property type="entry name" value="3'-5' EXONUCLEASE"/>
    <property type="match status" value="1"/>
</dbReference>
<dbReference type="EMBL" id="BMAR01000059">
    <property type="protein sequence ID" value="GFR52197.1"/>
    <property type="molecule type" value="Genomic_DNA"/>
</dbReference>
<keyword evidence="7" id="KW-0539">Nucleus</keyword>
<dbReference type="GO" id="GO:0008408">
    <property type="term" value="F:3'-5' exonuclease activity"/>
    <property type="evidence" value="ECO:0007669"/>
    <property type="project" value="InterPro"/>
</dbReference>
<dbReference type="Proteomes" id="UP001054857">
    <property type="component" value="Unassembled WGS sequence"/>
</dbReference>
<feature type="region of interest" description="Disordered" evidence="10">
    <location>
        <begin position="1"/>
        <end position="58"/>
    </location>
</feature>
<dbReference type="GO" id="GO:0005634">
    <property type="term" value="C:nucleus"/>
    <property type="evidence" value="ECO:0007669"/>
    <property type="project" value="UniProtKB-SubCell"/>
</dbReference>
<sequence length="700" mass="69999">QPQHHHQSQERLSCDDVNQQHKQQQLDCHQQGQVPFGHYQEQHPQQQQQGAPPTHPCQLPWQQHQLLLSTPPLQQASQAVVAAAPAPIPVRVSPVYDSFSPGVPVQQPHAHDRACMVSCRHDDSRRGDCGNSGSASSDVAVAGVSEAAVPPSPNGAYALGSGSSSEDADATAVAVTVATVAAAGSGNVGACTEVVACGACQALPLGSEGGLGHAGTSIPSPSLSPEPPETITPATGNSSSAAAAVARSAANGEPSGGSGGGAAAAAAVGGGDTVVPSRRRLPASFTSLSNSSGPSSSTGTAAAVLMAPGATTTAAAAAAGGSSGSGGRCGSGGARAALPSIAEVRAAKAAAAAAAAASGGARRVQQMPTLQFVGSIRYATTAVEVDWLCGQLLAAGPTTVGLDMEWRPQYVAGSAGNPTALVQICYQVPPPPAPAAGAAAACGPALQLDANSGRHCCCLLLHVIHSGITPRLRQLLEAEEPRKVGVNITGDAQKLRRDYGVDMRGLLELDAVANERVLQQIEHVTVNTEYRSRWSLAALVGIALRRHLPKPNSIRCGNWEKRPLDAAQQRYAALDAYAGLAVWAALNRLPYRLKPPPVAVAGAAAAAPVQHPTTPADTAPQAAATPPPAPISTSTTPTGADRTVGDVGVVIRAEAAAGSAAAGNNSGSACSGEVIQPNSGPGAVLAASDATGSGPGAEAG</sequence>
<dbReference type="CDD" id="cd06141">
    <property type="entry name" value="WRN_exo"/>
    <property type="match status" value="1"/>
</dbReference>
<organism evidence="12 13">
    <name type="scientific">Astrephomene gubernaculifera</name>
    <dbReference type="NCBI Taxonomy" id="47775"/>
    <lineage>
        <taxon>Eukaryota</taxon>
        <taxon>Viridiplantae</taxon>
        <taxon>Chlorophyta</taxon>
        <taxon>core chlorophytes</taxon>
        <taxon>Chlorophyceae</taxon>
        <taxon>CS clade</taxon>
        <taxon>Chlamydomonadales</taxon>
        <taxon>Astrephomenaceae</taxon>
        <taxon>Astrephomene</taxon>
    </lineage>
</organism>
<evidence type="ECO:0000256" key="4">
    <source>
        <dbReference type="ARBA" id="ARBA00022801"/>
    </source>
</evidence>
<dbReference type="GO" id="GO:0006139">
    <property type="term" value="P:nucleobase-containing compound metabolic process"/>
    <property type="evidence" value="ECO:0007669"/>
    <property type="project" value="InterPro"/>
</dbReference>
<evidence type="ECO:0000256" key="8">
    <source>
        <dbReference type="ARBA" id="ARBA00040531"/>
    </source>
</evidence>
<feature type="domain" description="3'-5' exonuclease" evidence="11">
    <location>
        <begin position="376"/>
        <end position="591"/>
    </location>
</feature>
<evidence type="ECO:0000256" key="6">
    <source>
        <dbReference type="ARBA" id="ARBA00022842"/>
    </source>
</evidence>
<feature type="compositionally biased region" description="Low complexity" evidence="10">
    <location>
        <begin position="609"/>
        <end position="624"/>
    </location>
</feature>
<feature type="compositionally biased region" description="Low complexity" evidence="10">
    <location>
        <begin position="20"/>
        <end position="52"/>
    </location>
</feature>
<feature type="non-terminal residue" evidence="12">
    <location>
        <position position="1"/>
    </location>
</feature>
<feature type="region of interest" description="Disordered" evidence="10">
    <location>
        <begin position="212"/>
        <end position="267"/>
    </location>
</feature>
<feature type="region of interest" description="Disordered" evidence="10">
    <location>
        <begin position="660"/>
        <end position="700"/>
    </location>
</feature>
<comment type="subcellular location">
    <subcellularLocation>
        <location evidence="1">Nucleus</location>
    </subcellularLocation>
</comment>
<evidence type="ECO:0000256" key="2">
    <source>
        <dbReference type="ARBA" id="ARBA00022722"/>
    </source>
</evidence>
<feature type="compositionally biased region" description="Low complexity" evidence="10">
    <location>
        <begin position="631"/>
        <end position="640"/>
    </location>
</feature>
<gene>
    <name evidence="12" type="ORF">Agub_g14735</name>
</gene>
<feature type="compositionally biased region" description="Low complexity" evidence="10">
    <location>
        <begin position="660"/>
        <end position="673"/>
    </location>
</feature>
<evidence type="ECO:0000256" key="10">
    <source>
        <dbReference type="SAM" id="MobiDB-lite"/>
    </source>
</evidence>
<keyword evidence="3" id="KW-0479">Metal-binding</keyword>
<dbReference type="SMART" id="SM00474">
    <property type="entry name" value="35EXOc"/>
    <property type="match status" value="1"/>
</dbReference>
<dbReference type="Pfam" id="PF01612">
    <property type="entry name" value="DNA_pol_A_exo1"/>
    <property type="match status" value="1"/>
</dbReference>
<evidence type="ECO:0000313" key="12">
    <source>
        <dbReference type="EMBL" id="GFR52197.1"/>
    </source>
</evidence>
<comment type="caution">
    <text evidence="12">The sequence shown here is derived from an EMBL/GenBank/DDBJ whole genome shotgun (WGS) entry which is preliminary data.</text>
</comment>
<dbReference type="Gene3D" id="3.30.420.10">
    <property type="entry name" value="Ribonuclease H-like superfamily/Ribonuclease H"/>
    <property type="match status" value="1"/>
</dbReference>
<evidence type="ECO:0000256" key="7">
    <source>
        <dbReference type="ARBA" id="ARBA00023242"/>
    </source>
</evidence>
<evidence type="ECO:0000256" key="3">
    <source>
        <dbReference type="ARBA" id="ARBA00022723"/>
    </source>
</evidence>
<dbReference type="AlphaFoldDB" id="A0AAD3E443"/>
<dbReference type="SUPFAM" id="SSF53098">
    <property type="entry name" value="Ribonuclease H-like"/>
    <property type="match status" value="1"/>
</dbReference>
<dbReference type="InterPro" id="IPR002562">
    <property type="entry name" value="3'-5'_exonuclease_dom"/>
</dbReference>
<dbReference type="InterPro" id="IPR051132">
    <property type="entry name" value="3-5_Exonuclease_domain"/>
</dbReference>
<dbReference type="PANTHER" id="PTHR13620">
    <property type="entry name" value="3-5 EXONUCLEASE"/>
    <property type="match status" value="1"/>
</dbReference>